<proteinExistence type="evidence at transcript level"/>
<protein>
    <submittedName>
        <fullName evidence="1">Ellis van Creveld syndrome</fullName>
    </submittedName>
</protein>
<feature type="non-terminal residue" evidence="1">
    <location>
        <position position="74"/>
    </location>
</feature>
<dbReference type="EMBL" id="JP009556">
    <property type="protein sequence ID" value="AER98153.1"/>
    <property type="molecule type" value="mRNA"/>
</dbReference>
<evidence type="ECO:0000313" key="1">
    <source>
        <dbReference type="EMBL" id="AER98153.1"/>
    </source>
</evidence>
<reference evidence="1" key="1">
    <citation type="journal article" date="2013" name="J. Virol.">
        <title>Sequencing, annotation, and characterization of the influenza ferret infectome.</title>
        <authorList>
            <person name="Leon A.J."/>
            <person name="Banner D."/>
            <person name="Xu L."/>
            <person name="Ran L."/>
            <person name="Peng Z."/>
            <person name="Yi K."/>
            <person name="Chen C."/>
            <person name="Xu F."/>
            <person name="Huang J."/>
            <person name="Zhao Z."/>
            <person name="Lin Z."/>
            <person name="Huang S.H."/>
            <person name="Fang Y."/>
            <person name="Kelvin A.A."/>
            <person name="Ross T.M."/>
            <person name="Farooqui A."/>
            <person name="Kelvin D.J."/>
        </authorList>
    </citation>
    <scope>NUCLEOTIDE SEQUENCE</scope>
    <source>
        <tissue evidence="1">Lungs</tissue>
    </source>
</reference>
<sequence length="74" mass="8784">WRVELAKPARRSIREWRSSGKRFWPSSPCTTGSAWMLGSRRQRLWIIWKPSSRPSFRKLSRASSLSWRPWPGCP</sequence>
<organism evidence="1">
    <name type="scientific">Mustela putorius furo</name>
    <name type="common">European domestic ferret</name>
    <name type="synonym">Mustela furo</name>
    <dbReference type="NCBI Taxonomy" id="9669"/>
    <lineage>
        <taxon>Eukaryota</taxon>
        <taxon>Metazoa</taxon>
        <taxon>Chordata</taxon>
        <taxon>Craniata</taxon>
        <taxon>Vertebrata</taxon>
        <taxon>Euteleostomi</taxon>
        <taxon>Mammalia</taxon>
        <taxon>Eutheria</taxon>
        <taxon>Laurasiatheria</taxon>
        <taxon>Carnivora</taxon>
        <taxon>Caniformia</taxon>
        <taxon>Musteloidea</taxon>
        <taxon>Mustelidae</taxon>
        <taxon>Mustelinae</taxon>
        <taxon>Mustela</taxon>
    </lineage>
</organism>
<feature type="non-terminal residue" evidence="1">
    <location>
        <position position="1"/>
    </location>
</feature>
<accession>M1EQI8</accession>
<dbReference type="AlphaFoldDB" id="M1EQI8"/>
<name>M1EQI8_MUSPF</name>